<dbReference type="InterPro" id="IPR045444">
    <property type="entry name" value="DUF6503"/>
</dbReference>
<dbReference type="Proteomes" id="UP001231587">
    <property type="component" value="Unassembled WGS sequence"/>
</dbReference>
<dbReference type="AlphaFoldDB" id="A0A9X1C8P1"/>
<dbReference type="EMBL" id="JAUSUU010000003">
    <property type="protein sequence ID" value="MDQ0334870.1"/>
    <property type="molecule type" value="Genomic_DNA"/>
</dbReference>
<organism evidence="1 3">
    <name type="scientific">Formosa algae</name>
    <dbReference type="NCBI Taxonomy" id="225843"/>
    <lineage>
        <taxon>Bacteria</taxon>
        <taxon>Pseudomonadati</taxon>
        <taxon>Bacteroidota</taxon>
        <taxon>Flavobacteriia</taxon>
        <taxon>Flavobacteriales</taxon>
        <taxon>Flavobacteriaceae</taxon>
        <taxon>Formosa</taxon>
    </lineage>
</organism>
<evidence type="ECO:0000313" key="1">
    <source>
        <dbReference type="EMBL" id="MBP1839566.1"/>
    </source>
</evidence>
<dbReference type="Pfam" id="PF20113">
    <property type="entry name" value="DUF6503"/>
    <property type="match status" value="1"/>
</dbReference>
<dbReference type="RefSeq" id="WP_057778331.1">
    <property type="nucleotide sequence ID" value="NZ_JAGGJQ010000003.1"/>
</dbReference>
<evidence type="ECO:0008006" key="5">
    <source>
        <dbReference type="Google" id="ProtNLM"/>
    </source>
</evidence>
<dbReference type="OrthoDB" id="982433at2"/>
<comment type="caution">
    <text evidence="1">The sequence shown here is derived from an EMBL/GenBank/DDBJ whole genome shotgun (WGS) entry which is preliminary data.</text>
</comment>
<dbReference type="PROSITE" id="PS51257">
    <property type="entry name" value="PROKAR_LIPOPROTEIN"/>
    <property type="match status" value="1"/>
</dbReference>
<dbReference type="Proteomes" id="UP001138672">
    <property type="component" value="Unassembled WGS sequence"/>
</dbReference>
<proteinExistence type="predicted"/>
<evidence type="ECO:0000313" key="3">
    <source>
        <dbReference type="Proteomes" id="UP001138672"/>
    </source>
</evidence>
<accession>A0A9X1C8P1</accession>
<evidence type="ECO:0000313" key="2">
    <source>
        <dbReference type="EMBL" id="MDQ0334870.1"/>
    </source>
</evidence>
<name>A0A9X1C8P1_9FLAO</name>
<keyword evidence="4" id="KW-1185">Reference proteome</keyword>
<dbReference type="EMBL" id="JAGGJQ010000003">
    <property type="protein sequence ID" value="MBP1839566.1"/>
    <property type="molecule type" value="Genomic_DNA"/>
</dbReference>
<evidence type="ECO:0000313" key="4">
    <source>
        <dbReference type="Proteomes" id="UP001231587"/>
    </source>
</evidence>
<protein>
    <recommendedName>
        <fullName evidence="5">Deoxyribose-phosphate aldolase</fullName>
    </recommendedName>
</protein>
<sequence length="270" mass="30365">MRSLKLVLIIFTIGLFASCQSTEKKKVISTEVTKDTIPDPSEIPVSLSESEKIIQESIEAHGGDLYDSANYSFVFRKNTFQFKNDKSNYEYTKTYKKGDSLIVDVLKSGDFSRSVNGSVVELSDKDIAVGTGAINSVIYFATLPYKLSDKAVNSKLIEKITVKGENYYAIQVTFDEEGGGEDHDDHYFYWINTKTKKIDFLAYNYSVNEGGVRFRVGYNKSVVDGITFQDYTNYEAAVGTPLKDLPKLYEANSLKELSKIKTENVINLNK</sequence>
<gene>
    <name evidence="1" type="ORF">J2Z56_001477</name>
    <name evidence="2" type="ORF">J2Z57_001303</name>
</gene>
<reference evidence="1" key="1">
    <citation type="submission" date="2021-03" db="EMBL/GenBank/DDBJ databases">
        <title>Genomic Encyclopedia of Type Strains, Phase IV (KMG-IV): sequencing the most valuable type-strain genomes for metagenomic binning, comparative biology and taxonomic classification.</title>
        <authorList>
            <person name="Goeker M."/>
        </authorList>
    </citation>
    <scope>NUCLEOTIDE SEQUENCE</scope>
    <source>
        <strain evidence="1">DSM 15523</strain>
        <strain evidence="2 4">DSM 16476</strain>
    </source>
</reference>